<evidence type="ECO:0000313" key="2">
    <source>
        <dbReference type="Proteomes" id="UP000886796"/>
    </source>
</evidence>
<comment type="caution">
    <text evidence="1">The sequence shown here is derived from an EMBL/GenBank/DDBJ whole genome shotgun (WGS) entry which is preliminary data.</text>
</comment>
<dbReference type="Proteomes" id="UP000886796">
    <property type="component" value="Unassembled WGS sequence"/>
</dbReference>
<dbReference type="InterPro" id="IPR014229">
    <property type="entry name" value="Spore_YtfJ"/>
</dbReference>
<reference evidence="1" key="1">
    <citation type="submission" date="2020-10" db="EMBL/GenBank/DDBJ databases">
        <authorList>
            <person name="Gilroy R."/>
        </authorList>
    </citation>
    <scope>NUCLEOTIDE SEQUENCE</scope>
    <source>
        <strain evidence="1">13361</strain>
    </source>
</reference>
<dbReference type="PANTHER" id="PTHR39162:SF1">
    <property type="entry name" value="SPORULATION PROTEIN YTFJ"/>
    <property type="match status" value="1"/>
</dbReference>
<sequence length="128" mass="13576">MSQNLPNMLDRTITKIREMLDSNSVVGDPITVGDNVTILPISRISVGIGGGGSDFSSKVPNKENPFGGGVGAGVRVTPVAFLIIKDGSVRMVPVTAPANTTADRIVELVPETLDRIADFIDSRKKNQE</sequence>
<dbReference type="PANTHER" id="PTHR39162">
    <property type="entry name" value="GLL3345 PROTEIN"/>
    <property type="match status" value="1"/>
</dbReference>
<proteinExistence type="predicted"/>
<accession>A0A9D0Z3N0</accession>
<evidence type="ECO:0000313" key="1">
    <source>
        <dbReference type="EMBL" id="HIQ67288.1"/>
    </source>
</evidence>
<dbReference type="AlphaFoldDB" id="A0A9D0Z3N0"/>
<protein>
    <submittedName>
        <fullName evidence="1">Sporulation protein YtfJ</fullName>
    </submittedName>
</protein>
<name>A0A9D0Z3N0_9FIRM</name>
<dbReference type="PIRSF" id="PIRSF021377">
    <property type="entry name" value="YtfJ"/>
    <property type="match status" value="1"/>
</dbReference>
<reference evidence="1" key="2">
    <citation type="journal article" date="2021" name="PeerJ">
        <title>Extensive microbial diversity within the chicken gut microbiome revealed by metagenomics and culture.</title>
        <authorList>
            <person name="Gilroy R."/>
            <person name="Ravi A."/>
            <person name="Getino M."/>
            <person name="Pursley I."/>
            <person name="Horton D.L."/>
            <person name="Alikhan N.F."/>
            <person name="Baker D."/>
            <person name="Gharbi K."/>
            <person name="Hall N."/>
            <person name="Watson M."/>
            <person name="Adriaenssens E.M."/>
            <person name="Foster-Nyarko E."/>
            <person name="Jarju S."/>
            <person name="Secka A."/>
            <person name="Antonio M."/>
            <person name="Oren A."/>
            <person name="Chaudhuri R.R."/>
            <person name="La Ragione R."/>
            <person name="Hildebrand F."/>
            <person name="Pallen M.J."/>
        </authorList>
    </citation>
    <scope>NUCLEOTIDE SEQUENCE</scope>
    <source>
        <strain evidence="1">13361</strain>
    </source>
</reference>
<dbReference type="EMBL" id="DVFK01000025">
    <property type="protein sequence ID" value="HIQ67288.1"/>
    <property type="molecule type" value="Genomic_DNA"/>
</dbReference>
<dbReference type="Pfam" id="PF09579">
    <property type="entry name" value="Spore_YtfJ"/>
    <property type="match status" value="1"/>
</dbReference>
<organism evidence="1 2">
    <name type="scientific">Candidatus Faecousia excrementigallinarum</name>
    <dbReference type="NCBI Taxonomy" id="2840806"/>
    <lineage>
        <taxon>Bacteria</taxon>
        <taxon>Bacillati</taxon>
        <taxon>Bacillota</taxon>
        <taxon>Clostridia</taxon>
        <taxon>Eubacteriales</taxon>
        <taxon>Oscillospiraceae</taxon>
        <taxon>Faecousia</taxon>
    </lineage>
</organism>
<gene>
    <name evidence="1" type="ORF">IAB74_02100</name>
</gene>